<evidence type="ECO:0000313" key="4">
    <source>
        <dbReference type="Proteomes" id="UP000034137"/>
    </source>
</evidence>
<dbReference type="InterPro" id="IPR054266">
    <property type="entry name" value="DUF6997"/>
</dbReference>
<feature type="domain" description="DUF6997" evidence="2">
    <location>
        <begin position="85"/>
        <end position="250"/>
    </location>
</feature>
<dbReference type="Pfam" id="PF22515">
    <property type="entry name" value="DUF6996"/>
    <property type="match status" value="1"/>
</dbReference>
<proteinExistence type="predicted"/>
<gene>
    <name evidence="3" type="ORF">UT64_C0035G0004</name>
</gene>
<feature type="domain" description="DUF6996" evidence="1">
    <location>
        <begin position="5"/>
        <end position="81"/>
    </location>
</feature>
<evidence type="ECO:0000313" key="3">
    <source>
        <dbReference type="EMBL" id="KKR32395.1"/>
    </source>
</evidence>
<comment type="caution">
    <text evidence="3">The sequence shown here is derived from an EMBL/GenBank/DDBJ whole genome shotgun (WGS) entry which is preliminary data.</text>
</comment>
<organism evidence="3 4">
    <name type="scientific">Candidatus Falkowbacteria bacterium GW2011_GWF2_39_8</name>
    <dbReference type="NCBI Taxonomy" id="1618642"/>
    <lineage>
        <taxon>Bacteria</taxon>
        <taxon>Candidatus Falkowiibacteriota</taxon>
    </lineage>
</organism>
<dbReference type="Proteomes" id="UP000034137">
    <property type="component" value="Unassembled WGS sequence"/>
</dbReference>
<dbReference type="PATRIC" id="fig|1618642.3.peg.671"/>
<evidence type="ECO:0000259" key="1">
    <source>
        <dbReference type="Pfam" id="PF22515"/>
    </source>
</evidence>
<reference evidence="3 4" key="1">
    <citation type="journal article" date="2015" name="Nature">
        <title>rRNA introns, odd ribosomes, and small enigmatic genomes across a large radiation of phyla.</title>
        <authorList>
            <person name="Brown C.T."/>
            <person name="Hug L.A."/>
            <person name="Thomas B.C."/>
            <person name="Sharon I."/>
            <person name="Castelle C.J."/>
            <person name="Singh A."/>
            <person name="Wilkins M.J."/>
            <person name="Williams K.H."/>
            <person name="Banfield J.F."/>
        </authorList>
    </citation>
    <scope>NUCLEOTIDE SEQUENCE [LARGE SCALE GENOMIC DNA]</scope>
</reference>
<protein>
    <submittedName>
        <fullName evidence="3">Uncharacterized protein</fullName>
    </submittedName>
</protein>
<dbReference type="EMBL" id="LBXO01000035">
    <property type="protein sequence ID" value="KKR32395.1"/>
    <property type="molecule type" value="Genomic_DNA"/>
</dbReference>
<dbReference type="InterPro" id="IPR054265">
    <property type="entry name" value="DUF6996"/>
</dbReference>
<dbReference type="Pfam" id="PF22518">
    <property type="entry name" value="DUF6997"/>
    <property type="match status" value="1"/>
</dbReference>
<dbReference type="AlphaFoldDB" id="A0A0G0SCD1"/>
<sequence length="252" mass="29643">MASNISWKKIFEDYKILNHNFSLAPFNISAEDIKKCVQNFEKTTEKEVRILCKMDTRKQLPEIMRDNNLILLPINNGEYVIVKGEGFVDIENIEGEAEEYNTKLGFNLDTSKIGNSEMQHLDFAYASSLIRTFMDDPSLVLTIRGRKYTPEFDFIFNNQNIKVKSVQTEVDAGYEGKDKVVLIEAKNSKTTDTIIRQLYYPFRQWSEHTSKEVFLLFFEKRKNEYLIWQYAFTNKKDYNSIKLVKSKKYKIV</sequence>
<accession>A0A0G0SCD1</accession>
<name>A0A0G0SCD1_9BACT</name>
<evidence type="ECO:0000259" key="2">
    <source>
        <dbReference type="Pfam" id="PF22518"/>
    </source>
</evidence>